<accession>A0A0F9KJ23</accession>
<name>A0A0F9KJ23_9ZZZZ</name>
<dbReference type="AlphaFoldDB" id="A0A0F9KJ23"/>
<proteinExistence type="predicted"/>
<evidence type="ECO:0000313" key="1">
    <source>
        <dbReference type="EMBL" id="KKM82139.1"/>
    </source>
</evidence>
<dbReference type="EMBL" id="LAZR01007910">
    <property type="protein sequence ID" value="KKM82139.1"/>
    <property type="molecule type" value="Genomic_DNA"/>
</dbReference>
<comment type="caution">
    <text evidence="1">The sequence shown here is derived from an EMBL/GenBank/DDBJ whole genome shotgun (WGS) entry which is preliminary data.</text>
</comment>
<sequence>MMDLDRTIKRVQTMAVFCALVSFFWIAILTATTIYNYRTRATSQAVQQQQDIIDEMAQQIVELHDRVYDQECVP</sequence>
<reference evidence="1" key="1">
    <citation type="journal article" date="2015" name="Nature">
        <title>Complex archaea that bridge the gap between prokaryotes and eukaryotes.</title>
        <authorList>
            <person name="Spang A."/>
            <person name="Saw J.H."/>
            <person name="Jorgensen S.L."/>
            <person name="Zaremba-Niedzwiedzka K."/>
            <person name="Martijn J."/>
            <person name="Lind A.E."/>
            <person name="van Eijk R."/>
            <person name="Schleper C."/>
            <person name="Guy L."/>
            <person name="Ettema T.J."/>
        </authorList>
    </citation>
    <scope>NUCLEOTIDE SEQUENCE</scope>
</reference>
<protein>
    <submittedName>
        <fullName evidence="1">Uncharacterized protein</fullName>
    </submittedName>
</protein>
<organism evidence="1">
    <name type="scientific">marine sediment metagenome</name>
    <dbReference type="NCBI Taxonomy" id="412755"/>
    <lineage>
        <taxon>unclassified sequences</taxon>
        <taxon>metagenomes</taxon>
        <taxon>ecological metagenomes</taxon>
    </lineage>
</organism>
<gene>
    <name evidence="1" type="ORF">LCGC14_1322670</name>
</gene>